<evidence type="ECO:0000256" key="1">
    <source>
        <dbReference type="SAM" id="MobiDB-lite"/>
    </source>
</evidence>
<feature type="compositionally biased region" description="Basic residues" evidence="1">
    <location>
        <begin position="53"/>
        <end position="62"/>
    </location>
</feature>
<comment type="caution">
    <text evidence="2">The sequence shown here is derived from an EMBL/GenBank/DDBJ whole genome shotgun (WGS) entry which is preliminary data.</text>
</comment>
<sequence>MSPPSSHATPMPTREMYFTSPFAVPINMAAGPPRLPVPDPPIKRPTSITIPSAKHKQQRSRSTRVAEGRPADASKMPGSVLPPMSGDLVGPRRITPTPKTELFITCSTEIRGDKDVYMFNIDKCYTTHEQANARVRLLGECNFSLKVGEKERQIVRCDAVPKLEGAGVGPGKDGRGKEEVKLQTVVWCRRGSEAMPRFVASAMQFEIEDANLGQWEDVKPNSDCDASSLFFHCTDLDLPSHIWVVAVYQPGSLWSTEKLWKPAGKTTPPEHRSNAVEQEDIPSAITGWHIDSVHHTSFKAMARAKQAWNEVFMDKVGRCQKVREHYGFARLALRPAPIGKDKKLSSKSAPRYHDADPQIRIERVKVNSATEKPEYFIAPPLFSELASNRTGSKVNVEVKIMVDPPLKRVDGEIISTAEGKRTAFLQDLEEIANEALQPSFGYHEPLALQPRQRKSKGWGELEDQRFGAGSGSGPKGGEDGADGVGEVKRNSDVYHGFLHRKWSEGGKAARLRSKAFVRAQARMKGAVEGHRLGDRVAVGA</sequence>
<organism evidence="2 3">
    <name type="scientific">Meristemomyces frigidus</name>
    <dbReference type="NCBI Taxonomy" id="1508187"/>
    <lineage>
        <taxon>Eukaryota</taxon>
        <taxon>Fungi</taxon>
        <taxon>Dikarya</taxon>
        <taxon>Ascomycota</taxon>
        <taxon>Pezizomycotina</taxon>
        <taxon>Dothideomycetes</taxon>
        <taxon>Dothideomycetidae</taxon>
        <taxon>Mycosphaerellales</taxon>
        <taxon>Teratosphaeriaceae</taxon>
        <taxon>Meristemomyces</taxon>
    </lineage>
</organism>
<feature type="region of interest" description="Disordered" evidence="1">
    <location>
        <begin position="451"/>
        <end position="486"/>
    </location>
</feature>
<dbReference type="EMBL" id="JAVRRL010000043">
    <property type="protein sequence ID" value="KAK5111001.1"/>
    <property type="molecule type" value="Genomic_DNA"/>
</dbReference>
<dbReference type="AlphaFoldDB" id="A0AAN7TGX6"/>
<gene>
    <name evidence="2" type="ORF">LTR62_005376</name>
</gene>
<feature type="region of interest" description="Disordered" evidence="1">
    <location>
        <begin position="28"/>
        <end position="94"/>
    </location>
</feature>
<reference evidence="2" key="1">
    <citation type="submission" date="2023-08" db="EMBL/GenBank/DDBJ databases">
        <title>Black Yeasts Isolated from many extreme environments.</title>
        <authorList>
            <person name="Coleine C."/>
            <person name="Stajich J.E."/>
            <person name="Selbmann L."/>
        </authorList>
    </citation>
    <scope>NUCLEOTIDE SEQUENCE</scope>
    <source>
        <strain evidence="2">CCFEE 5401</strain>
    </source>
</reference>
<evidence type="ECO:0000313" key="2">
    <source>
        <dbReference type="EMBL" id="KAK5111001.1"/>
    </source>
</evidence>
<proteinExistence type="predicted"/>
<name>A0AAN7TGX6_9PEZI</name>
<dbReference type="Proteomes" id="UP001310890">
    <property type="component" value="Unassembled WGS sequence"/>
</dbReference>
<evidence type="ECO:0000313" key="3">
    <source>
        <dbReference type="Proteomes" id="UP001310890"/>
    </source>
</evidence>
<protein>
    <submittedName>
        <fullName evidence="2">Uncharacterized protein</fullName>
    </submittedName>
</protein>
<accession>A0AAN7TGX6</accession>